<sequence>MAPHKRMFKTASSSASSSSRQAKLPKMFKKTPETLEPFVQVLDPNHVYITHIDFHPIEYKKKIFFFSAGLNILIVLLFALRMRSVAPFYWDMIRAALNSAPADMFNPKNANWESILWEGLKRAVTMSIDLGLCIFVWPWPVEFCMGSKHGNPVNWRFMTGFRKQEVSVRRSQDWDKSLGPIFEKPDILNNFMVVVRAAIAPSWINRKTAYLMINGEWSLDWDLMMVATAMVDQKDLIIEDFDRVVLMHHKDFGWLVAVLEKDQGETSVLHKRQVLAFKDALTALNKENLFYRWVEIVQYEATSPGGFTADKQEAAAKKIRDMFKEHGIEFDQLWKDSTSAVTGAS</sequence>
<reference evidence="3 4" key="1">
    <citation type="journal article" date="2024" name="IMA Fungus">
        <title>IMA Genome - F19 : A genome assembly and annotation guide to empower mycologists, including annotated draft genome sequences of Ceratocystis pirilliformis, Diaporthe australafricana, Fusarium ophioides, Paecilomyces lecythidis, and Sporothrix stenoceras.</title>
        <authorList>
            <person name="Aylward J."/>
            <person name="Wilson A.M."/>
            <person name="Visagie C.M."/>
            <person name="Spraker J."/>
            <person name="Barnes I."/>
            <person name="Buitendag C."/>
            <person name="Ceriani C."/>
            <person name="Del Mar Angel L."/>
            <person name="du Plessis D."/>
            <person name="Fuchs T."/>
            <person name="Gasser K."/>
            <person name="Kramer D."/>
            <person name="Li W."/>
            <person name="Munsamy K."/>
            <person name="Piso A."/>
            <person name="Price J.L."/>
            <person name="Sonnekus B."/>
            <person name="Thomas C."/>
            <person name="van der Nest A."/>
            <person name="van Dijk A."/>
            <person name="van Heerden A."/>
            <person name="van Vuuren N."/>
            <person name="Yilmaz N."/>
            <person name="Duong T.A."/>
            <person name="van der Merwe N.A."/>
            <person name="Wingfield M.J."/>
            <person name="Wingfield B.D."/>
        </authorList>
    </citation>
    <scope>NUCLEOTIDE SEQUENCE [LARGE SCALE GENOMIC DNA]</scope>
    <source>
        <strain evidence="3 4">CMW 12675</strain>
    </source>
</reference>
<evidence type="ECO:0000256" key="1">
    <source>
        <dbReference type="SAM" id="MobiDB-lite"/>
    </source>
</evidence>
<organism evidence="3 4">
    <name type="scientific">Ceratocystis pirilliformis</name>
    <dbReference type="NCBI Taxonomy" id="259994"/>
    <lineage>
        <taxon>Eukaryota</taxon>
        <taxon>Fungi</taxon>
        <taxon>Dikarya</taxon>
        <taxon>Ascomycota</taxon>
        <taxon>Pezizomycotina</taxon>
        <taxon>Sordariomycetes</taxon>
        <taxon>Hypocreomycetidae</taxon>
        <taxon>Microascales</taxon>
        <taxon>Ceratocystidaceae</taxon>
        <taxon>Ceratocystis</taxon>
    </lineage>
</organism>
<protein>
    <submittedName>
        <fullName evidence="3">Uncharacterized protein</fullName>
    </submittedName>
</protein>
<name>A0ABR3YJM5_9PEZI</name>
<dbReference type="Proteomes" id="UP001583280">
    <property type="component" value="Unassembled WGS sequence"/>
</dbReference>
<dbReference type="EMBL" id="JAWDJO010000258">
    <property type="protein sequence ID" value="KAL1888503.1"/>
    <property type="molecule type" value="Genomic_DNA"/>
</dbReference>
<feature type="region of interest" description="Disordered" evidence="1">
    <location>
        <begin position="1"/>
        <end position="23"/>
    </location>
</feature>
<proteinExistence type="predicted"/>
<keyword evidence="2" id="KW-1133">Transmembrane helix</keyword>
<feature type="transmembrane region" description="Helical" evidence="2">
    <location>
        <begin position="63"/>
        <end position="82"/>
    </location>
</feature>
<evidence type="ECO:0000313" key="4">
    <source>
        <dbReference type="Proteomes" id="UP001583280"/>
    </source>
</evidence>
<accession>A0ABR3YJM5</accession>
<keyword evidence="2" id="KW-0812">Transmembrane</keyword>
<keyword evidence="4" id="KW-1185">Reference proteome</keyword>
<comment type="caution">
    <text evidence="3">The sequence shown here is derived from an EMBL/GenBank/DDBJ whole genome shotgun (WGS) entry which is preliminary data.</text>
</comment>
<evidence type="ECO:0000256" key="2">
    <source>
        <dbReference type="SAM" id="Phobius"/>
    </source>
</evidence>
<keyword evidence="2" id="KW-0472">Membrane</keyword>
<evidence type="ECO:0000313" key="3">
    <source>
        <dbReference type="EMBL" id="KAL1888503.1"/>
    </source>
</evidence>
<gene>
    <name evidence="3" type="ORF">Cpir12675_006144</name>
</gene>